<dbReference type="PANTHER" id="PTHR19433">
    <property type="entry name" value="T-CELL RECEPTOR ALPHA CHAIN V REGION-RELATED"/>
    <property type="match status" value="1"/>
</dbReference>
<dbReference type="SMART" id="SM00408">
    <property type="entry name" value="IGc2"/>
    <property type="match status" value="2"/>
</dbReference>
<dbReference type="Proteomes" id="UP001174136">
    <property type="component" value="Unassembled WGS sequence"/>
</dbReference>
<dbReference type="GO" id="GO:0002376">
    <property type="term" value="P:immune system process"/>
    <property type="evidence" value="ECO:0007669"/>
    <property type="project" value="UniProtKB-KW"/>
</dbReference>
<keyword evidence="7" id="KW-0325">Glycoprotein</keyword>
<reference evidence="10" key="1">
    <citation type="journal article" date="2023" name="Front. Mar. Sci.">
        <title>A new Merluccius polli reference genome to investigate the effects of global change in West African waters.</title>
        <authorList>
            <person name="Mateo J.L."/>
            <person name="Blanco-Fernandez C."/>
            <person name="Garcia-Vazquez E."/>
            <person name="Machado-Schiaffino G."/>
        </authorList>
    </citation>
    <scope>NUCLEOTIDE SEQUENCE</scope>
    <source>
        <strain evidence="10">C29</strain>
        <tissue evidence="10">Fin</tissue>
    </source>
</reference>
<keyword evidence="6" id="KW-1015">Disulfide bond</keyword>
<dbReference type="InterPro" id="IPR036179">
    <property type="entry name" value="Ig-like_dom_sf"/>
</dbReference>
<feature type="domain" description="Ig-like" evidence="9">
    <location>
        <begin position="138"/>
        <end position="215"/>
    </location>
</feature>
<keyword evidence="8" id="KW-0812">Transmembrane</keyword>
<dbReference type="AlphaFoldDB" id="A0AA47MG47"/>
<evidence type="ECO:0000313" key="11">
    <source>
        <dbReference type="Proteomes" id="UP001174136"/>
    </source>
</evidence>
<feature type="transmembrane region" description="Helical" evidence="8">
    <location>
        <begin position="474"/>
        <end position="497"/>
    </location>
</feature>
<dbReference type="InterPro" id="IPR003598">
    <property type="entry name" value="Ig_sub2"/>
</dbReference>
<name>A0AA47MG47_MERPO</name>
<dbReference type="EMBL" id="JAOPHQ010004338">
    <property type="protein sequence ID" value="KAK0139560.1"/>
    <property type="molecule type" value="Genomic_DNA"/>
</dbReference>
<evidence type="ECO:0000256" key="8">
    <source>
        <dbReference type="SAM" id="Phobius"/>
    </source>
</evidence>
<organism evidence="10 11">
    <name type="scientific">Merluccius polli</name>
    <name type="common">Benguela hake</name>
    <name type="synonym">Merluccius cadenati</name>
    <dbReference type="NCBI Taxonomy" id="89951"/>
    <lineage>
        <taxon>Eukaryota</taxon>
        <taxon>Metazoa</taxon>
        <taxon>Chordata</taxon>
        <taxon>Craniata</taxon>
        <taxon>Vertebrata</taxon>
        <taxon>Euteleostomi</taxon>
        <taxon>Actinopterygii</taxon>
        <taxon>Neopterygii</taxon>
        <taxon>Teleostei</taxon>
        <taxon>Neoteleostei</taxon>
        <taxon>Acanthomorphata</taxon>
        <taxon>Zeiogadaria</taxon>
        <taxon>Gadariae</taxon>
        <taxon>Gadiformes</taxon>
        <taxon>Gadoidei</taxon>
        <taxon>Merlucciidae</taxon>
        <taxon>Merluccius</taxon>
    </lineage>
</organism>
<evidence type="ECO:0000256" key="5">
    <source>
        <dbReference type="ARBA" id="ARBA00023136"/>
    </source>
</evidence>
<dbReference type="CDD" id="cd00099">
    <property type="entry name" value="IgV"/>
    <property type="match status" value="1"/>
</dbReference>
<evidence type="ECO:0000256" key="6">
    <source>
        <dbReference type="ARBA" id="ARBA00023157"/>
    </source>
</evidence>
<evidence type="ECO:0000256" key="7">
    <source>
        <dbReference type="ARBA" id="ARBA00023180"/>
    </source>
</evidence>
<keyword evidence="8" id="KW-1133">Transmembrane helix</keyword>
<evidence type="ECO:0000259" key="9">
    <source>
        <dbReference type="PROSITE" id="PS50835"/>
    </source>
</evidence>
<dbReference type="GO" id="GO:0009617">
    <property type="term" value="P:response to bacterium"/>
    <property type="evidence" value="ECO:0007669"/>
    <property type="project" value="TreeGrafter"/>
</dbReference>
<feature type="domain" description="Ig-like" evidence="9">
    <location>
        <begin position="255"/>
        <end position="339"/>
    </location>
</feature>
<dbReference type="InterPro" id="IPR007110">
    <property type="entry name" value="Ig-like_dom"/>
</dbReference>
<evidence type="ECO:0000256" key="1">
    <source>
        <dbReference type="ARBA" id="ARBA00004236"/>
    </source>
</evidence>
<dbReference type="GO" id="GO:0005886">
    <property type="term" value="C:plasma membrane"/>
    <property type="evidence" value="ECO:0007669"/>
    <property type="project" value="UniProtKB-SubCell"/>
</dbReference>
<keyword evidence="11" id="KW-1185">Reference proteome</keyword>
<dbReference type="InterPro" id="IPR013783">
    <property type="entry name" value="Ig-like_fold"/>
</dbReference>
<dbReference type="PROSITE" id="PS50835">
    <property type="entry name" value="IG_LIKE"/>
    <property type="match status" value="3"/>
</dbReference>
<dbReference type="SUPFAM" id="SSF48726">
    <property type="entry name" value="Immunoglobulin"/>
    <property type="match status" value="4"/>
</dbReference>
<proteinExistence type="predicted"/>
<dbReference type="Gene3D" id="2.60.40.10">
    <property type="entry name" value="Immunoglobulins"/>
    <property type="match status" value="4"/>
</dbReference>
<dbReference type="SMART" id="SM00406">
    <property type="entry name" value="IGv"/>
    <property type="match status" value="3"/>
</dbReference>
<keyword evidence="2" id="KW-1003">Cell membrane</keyword>
<dbReference type="PANTHER" id="PTHR19433:SF127">
    <property type="entry name" value="NITR9"/>
    <property type="match status" value="1"/>
</dbReference>
<dbReference type="SMART" id="SM00409">
    <property type="entry name" value="IG"/>
    <property type="match status" value="3"/>
</dbReference>
<comment type="caution">
    <text evidence="10">The sequence shown here is derived from an EMBL/GenBank/DDBJ whole genome shotgun (WGS) entry which is preliminary data.</text>
</comment>
<evidence type="ECO:0000256" key="4">
    <source>
        <dbReference type="ARBA" id="ARBA00022859"/>
    </source>
</evidence>
<accession>A0AA47MG47</accession>
<dbReference type="InterPro" id="IPR003599">
    <property type="entry name" value="Ig_sub"/>
</dbReference>
<dbReference type="InterPro" id="IPR013106">
    <property type="entry name" value="Ig_V-set"/>
</dbReference>
<gene>
    <name evidence="10" type="primary">KV01_1</name>
    <name evidence="10" type="ORF">N1851_023558</name>
</gene>
<keyword evidence="4" id="KW-0391">Immunity</keyword>
<keyword evidence="3" id="KW-0732">Signal</keyword>
<evidence type="ECO:0000256" key="3">
    <source>
        <dbReference type="ARBA" id="ARBA00022729"/>
    </source>
</evidence>
<dbReference type="Pfam" id="PF07686">
    <property type="entry name" value="V-set"/>
    <property type="match status" value="2"/>
</dbReference>
<sequence>MSTNPDIIQDKTIITASVGDSATFQCIYEDPNVVYVFWYRQKLGDRPCIISSALSFATKCKLHNEFENDPRFLVELRTGVNHLTIQHLQLSDSATYYCGTSDIQNIEYRHGTFLHVKRSEVRKQAVIHQGWTQALMPGDSVNLTCEVHAAELCSGDHSIYWYRPIRSQPALIYANVDLCKIHLEVGSPPLKNCSFHLPMANLGSADAGTYYCVLSLCGDILFGNGTKVEIVDDGDAVKLCSSESQKDGLISCNIGETVTFQCLLEDSESVKFYLYWQMLGQNLRMISTHYSSTNTTFFHQEFEGNPRYSWRSQKGAINWTISDLQPSDSGSYFCASSYSFDFKFFEGLFLSIKTPGATIQAVVNPEGLQHRDTWTVSCEVKTANCHEEQRVYWFRSSTESQPGVLYGTGVGDNRCERDLENQTRTCVYHLPREGVNRSQLDTETFYCAVVSCGVILFGSGTDERKNERPESLHLVYAMGAALALTTILVVILASALYKMNKRISSQVLGLLSFHSVTLLPFVPRAETQKASIMPPSE</sequence>
<protein>
    <submittedName>
        <fullName evidence="10">Ig kappa chain V region 2717</fullName>
    </submittedName>
</protein>
<comment type="subcellular location">
    <subcellularLocation>
        <location evidence="1">Cell membrane</location>
    </subcellularLocation>
</comment>
<evidence type="ECO:0000256" key="2">
    <source>
        <dbReference type="ARBA" id="ARBA00022475"/>
    </source>
</evidence>
<evidence type="ECO:0000313" key="10">
    <source>
        <dbReference type="EMBL" id="KAK0139560.1"/>
    </source>
</evidence>
<dbReference type="InterPro" id="IPR052051">
    <property type="entry name" value="TCR_complex_component"/>
</dbReference>
<feature type="domain" description="Ig-like" evidence="9">
    <location>
        <begin position="5"/>
        <end position="98"/>
    </location>
</feature>
<keyword evidence="5 8" id="KW-0472">Membrane</keyword>